<dbReference type="EMBL" id="JAMSHJ010000006">
    <property type="protein sequence ID" value="KAI5394235.1"/>
    <property type="molecule type" value="Genomic_DNA"/>
</dbReference>
<organism evidence="3 4">
    <name type="scientific">Pisum sativum</name>
    <name type="common">Garden pea</name>
    <name type="synonym">Lathyrus oleraceus</name>
    <dbReference type="NCBI Taxonomy" id="3888"/>
    <lineage>
        <taxon>Eukaryota</taxon>
        <taxon>Viridiplantae</taxon>
        <taxon>Streptophyta</taxon>
        <taxon>Embryophyta</taxon>
        <taxon>Tracheophyta</taxon>
        <taxon>Spermatophyta</taxon>
        <taxon>Magnoliopsida</taxon>
        <taxon>eudicotyledons</taxon>
        <taxon>Gunneridae</taxon>
        <taxon>Pentapetalae</taxon>
        <taxon>rosids</taxon>
        <taxon>fabids</taxon>
        <taxon>Fabales</taxon>
        <taxon>Fabaceae</taxon>
        <taxon>Papilionoideae</taxon>
        <taxon>50 kb inversion clade</taxon>
        <taxon>NPAAA clade</taxon>
        <taxon>Hologalegina</taxon>
        <taxon>IRL clade</taxon>
        <taxon>Fabeae</taxon>
        <taxon>Lathyrus</taxon>
    </lineage>
</organism>
<feature type="compositionally biased region" description="Low complexity" evidence="2">
    <location>
        <begin position="152"/>
        <end position="176"/>
    </location>
</feature>
<dbReference type="AlphaFoldDB" id="A0A9D5A669"/>
<sequence length="206" mass="23325">MDEHYDKMFEESLMHEQGFQKKELDEMYNKKLEERLAQERELCKKELNKLYANLSKAMIGTSRLQRGLYVLDSAPQPSAYNSIANDAWPENVYSLVTRMPQKETDTPAGPVDSTTSPLSNIQHPEPINSSSHSPIHDTEMYSPVDNNQSAQPFPNSYNPISSNPPAALANNTLPPTILTDNPNHIQPMRQSNRISHPPSYLADYHC</sequence>
<reference evidence="3 4" key="1">
    <citation type="journal article" date="2022" name="Nat. Genet.">
        <title>Improved pea reference genome and pan-genome highlight genomic features and evolutionary characteristics.</title>
        <authorList>
            <person name="Yang T."/>
            <person name="Liu R."/>
            <person name="Luo Y."/>
            <person name="Hu S."/>
            <person name="Wang D."/>
            <person name="Wang C."/>
            <person name="Pandey M.K."/>
            <person name="Ge S."/>
            <person name="Xu Q."/>
            <person name="Li N."/>
            <person name="Li G."/>
            <person name="Huang Y."/>
            <person name="Saxena R.K."/>
            <person name="Ji Y."/>
            <person name="Li M."/>
            <person name="Yan X."/>
            <person name="He Y."/>
            <person name="Liu Y."/>
            <person name="Wang X."/>
            <person name="Xiang C."/>
            <person name="Varshney R.K."/>
            <person name="Ding H."/>
            <person name="Gao S."/>
            <person name="Zong X."/>
        </authorList>
    </citation>
    <scope>NUCLEOTIDE SEQUENCE [LARGE SCALE GENOMIC DNA]</scope>
    <source>
        <strain evidence="3 4">cv. Zhongwan 6</strain>
    </source>
</reference>
<evidence type="ECO:0000256" key="1">
    <source>
        <dbReference type="SAM" id="Coils"/>
    </source>
</evidence>
<keyword evidence="4" id="KW-1185">Reference proteome</keyword>
<feature type="compositionally biased region" description="Polar residues" evidence="2">
    <location>
        <begin position="178"/>
        <end position="194"/>
    </location>
</feature>
<accession>A0A9D5A669</accession>
<name>A0A9D5A669_PEA</name>
<feature type="region of interest" description="Disordered" evidence="2">
    <location>
        <begin position="102"/>
        <end position="206"/>
    </location>
</feature>
<gene>
    <name evidence="3" type="ORF">KIW84_061071</name>
</gene>
<dbReference type="Gramene" id="Psat06G0107100-T1">
    <property type="protein sequence ID" value="KAI5394235.1"/>
    <property type="gene ID" value="KIW84_061071"/>
</dbReference>
<comment type="caution">
    <text evidence="3">The sequence shown here is derived from an EMBL/GenBank/DDBJ whole genome shotgun (WGS) entry which is preliminary data.</text>
</comment>
<proteinExistence type="predicted"/>
<feature type="coiled-coil region" evidence="1">
    <location>
        <begin position="21"/>
        <end position="53"/>
    </location>
</feature>
<protein>
    <submittedName>
        <fullName evidence="3">Uncharacterized protein</fullName>
    </submittedName>
</protein>
<keyword evidence="1" id="KW-0175">Coiled coil</keyword>
<feature type="compositionally biased region" description="Polar residues" evidence="2">
    <location>
        <begin position="112"/>
        <end position="133"/>
    </location>
</feature>
<evidence type="ECO:0000313" key="4">
    <source>
        <dbReference type="Proteomes" id="UP001058974"/>
    </source>
</evidence>
<dbReference type="Proteomes" id="UP001058974">
    <property type="component" value="Chromosome 6"/>
</dbReference>
<evidence type="ECO:0000256" key="2">
    <source>
        <dbReference type="SAM" id="MobiDB-lite"/>
    </source>
</evidence>
<evidence type="ECO:0000313" key="3">
    <source>
        <dbReference type="EMBL" id="KAI5394235.1"/>
    </source>
</evidence>